<sequence length="124" mass="13424">MLDEMTVGIPFANVFNLLVPHAKDASSIGDLRNSKTETKNEAFGLSLSVGPFAPVFGPRFSLVIVFDSKEGTEGPGEKKKRLHYMGPILAVDQLEAWHNHFQIPSLMPVLPGKTVGGTVPTEAH</sequence>
<name>A0A0N4WV24_HAEPC</name>
<proteinExistence type="predicted"/>
<accession>A0A0N4WV24</accession>
<reference evidence="3" key="1">
    <citation type="submission" date="2017-02" db="UniProtKB">
        <authorList>
            <consortium name="WormBaseParasite"/>
        </authorList>
    </citation>
    <scope>IDENTIFICATION</scope>
</reference>
<evidence type="ECO:0000313" key="2">
    <source>
        <dbReference type="Proteomes" id="UP000268014"/>
    </source>
</evidence>
<evidence type="ECO:0000313" key="1">
    <source>
        <dbReference type="EMBL" id="VDO56940.1"/>
    </source>
</evidence>
<gene>
    <name evidence="1" type="ORF">HPLM_LOCUS15526</name>
</gene>
<reference evidence="1 2" key="2">
    <citation type="submission" date="2018-11" db="EMBL/GenBank/DDBJ databases">
        <authorList>
            <consortium name="Pathogen Informatics"/>
        </authorList>
    </citation>
    <scope>NUCLEOTIDE SEQUENCE [LARGE SCALE GENOMIC DNA]</scope>
    <source>
        <strain evidence="1 2">MHpl1</strain>
    </source>
</reference>
<organism evidence="3">
    <name type="scientific">Haemonchus placei</name>
    <name type="common">Barber's pole worm</name>
    <dbReference type="NCBI Taxonomy" id="6290"/>
    <lineage>
        <taxon>Eukaryota</taxon>
        <taxon>Metazoa</taxon>
        <taxon>Ecdysozoa</taxon>
        <taxon>Nematoda</taxon>
        <taxon>Chromadorea</taxon>
        <taxon>Rhabditida</taxon>
        <taxon>Rhabditina</taxon>
        <taxon>Rhabditomorpha</taxon>
        <taxon>Strongyloidea</taxon>
        <taxon>Trichostrongylidae</taxon>
        <taxon>Haemonchus</taxon>
    </lineage>
</organism>
<protein>
    <submittedName>
        <fullName evidence="3">Amine oxidase</fullName>
    </submittedName>
</protein>
<dbReference type="AlphaFoldDB" id="A0A0N4WV24"/>
<dbReference type="EMBL" id="UZAF01019018">
    <property type="protein sequence ID" value="VDO56940.1"/>
    <property type="molecule type" value="Genomic_DNA"/>
</dbReference>
<keyword evidence="2" id="KW-1185">Reference proteome</keyword>
<evidence type="ECO:0000313" key="3">
    <source>
        <dbReference type="WBParaSite" id="HPLM_0001553401-mRNA-1"/>
    </source>
</evidence>
<dbReference type="WBParaSite" id="HPLM_0001553401-mRNA-1">
    <property type="protein sequence ID" value="HPLM_0001553401-mRNA-1"/>
    <property type="gene ID" value="HPLM_0001553401"/>
</dbReference>
<dbReference type="Proteomes" id="UP000268014">
    <property type="component" value="Unassembled WGS sequence"/>
</dbReference>